<dbReference type="Gene3D" id="3.40.50.10140">
    <property type="entry name" value="Toll/interleukin-1 receptor homology (TIR) domain"/>
    <property type="match status" value="1"/>
</dbReference>
<evidence type="ECO:0000313" key="2">
    <source>
        <dbReference type="EMBL" id="RGV68032.1"/>
    </source>
</evidence>
<dbReference type="InterPro" id="IPR035897">
    <property type="entry name" value="Toll_tir_struct_dom_sf"/>
</dbReference>
<dbReference type="SUPFAM" id="SSF52200">
    <property type="entry name" value="Toll/Interleukin receptor TIR domain"/>
    <property type="match status" value="1"/>
</dbReference>
<proteinExistence type="predicted"/>
<dbReference type="PROSITE" id="PS50104">
    <property type="entry name" value="TIR"/>
    <property type="match status" value="1"/>
</dbReference>
<dbReference type="GO" id="GO:0007165">
    <property type="term" value="P:signal transduction"/>
    <property type="evidence" value="ECO:0007669"/>
    <property type="project" value="InterPro"/>
</dbReference>
<gene>
    <name evidence="2" type="ORF">DWW04_22715</name>
</gene>
<sequence length="459" mass="53884">MARDTIFISHATPEDNEFSIWIASRLEMLGYKTWIDKDGLLGGERFWATIQKAIESSIKVLFVYSKNIVTKDGLLKQGIENEIEYAKSIASQYGLQDFIIPLHLDASPYNLAIGLPNINHIPFNNNWADGLKQLIRKLEKDSIPKNFDSQESSFSEWYENEYVSNCSIIPKKELFYTSWWQIENAPKVFYMYQFTNAAQAKAIRNLNKDIPISLLSNIISTFDNKLNFVVPRENDQVEVLPENSYTFSLNDILFGFESISFPLHRDVENHFKRLLYCVVSNLFRKKGLFKYEMSNKRLAYYLPKYEGLKKIEFTYPYTRKKKSKSILGKYEAIGSWHYAVSLQPIIFPFVGFSIKSHILFTSDGFNIINDAKKQHSFRRKKGKRFFNEEWRDLQLAFIQQLKDIDGKIKIKISISEDFLEMKQWPETFWSEVGYNDPKSQMDINKVEDYYEELIEESDD</sequence>
<accession>A0A412YSP1</accession>
<dbReference type="Proteomes" id="UP000283678">
    <property type="component" value="Unassembled WGS sequence"/>
</dbReference>
<reference evidence="2 3" key="1">
    <citation type="submission" date="2018-08" db="EMBL/GenBank/DDBJ databases">
        <title>A genome reference for cultivated species of the human gut microbiota.</title>
        <authorList>
            <person name="Zou Y."/>
            <person name="Xue W."/>
            <person name="Luo G."/>
        </authorList>
    </citation>
    <scope>NUCLEOTIDE SEQUENCE [LARGE SCALE GENOMIC DNA]</scope>
    <source>
        <strain evidence="2 3">AF14-1AC</strain>
    </source>
</reference>
<dbReference type="InterPro" id="IPR000157">
    <property type="entry name" value="TIR_dom"/>
</dbReference>
<dbReference type="AlphaFoldDB" id="A0A412YSP1"/>
<organism evidence="2 3">
    <name type="scientific">Phocaeicola dorei</name>
    <dbReference type="NCBI Taxonomy" id="357276"/>
    <lineage>
        <taxon>Bacteria</taxon>
        <taxon>Pseudomonadati</taxon>
        <taxon>Bacteroidota</taxon>
        <taxon>Bacteroidia</taxon>
        <taxon>Bacteroidales</taxon>
        <taxon>Bacteroidaceae</taxon>
        <taxon>Phocaeicola</taxon>
    </lineage>
</organism>
<dbReference type="RefSeq" id="WP_118429403.1">
    <property type="nucleotide sequence ID" value="NZ_QRZL01000045.1"/>
</dbReference>
<feature type="domain" description="TIR" evidence="1">
    <location>
        <begin position="2"/>
        <end position="142"/>
    </location>
</feature>
<protein>
    <submittedName>
        <fullName evidence="2">Toll/interleukin-1 receptor domain-containing protein</fullName>
    </submittedName>
</protein>
<name>A0A412YSP1_9BACT</name>
<evidence type="ECO:0000259" key="1">
    <source>
        <dbReference type="PROSITE" id="PS50104"/>
    </source>
</evidence>
<evidence type="ECO:0000313" key="3">
    <source>
        <dbReference type="Proteomes" id="UP000283678"/>
    </source>
</evidence>
<dbReference type="EMBL" id="QRZL01000045">
    <property type="protein sequence ID" value="RGV68032.1"/>
    <property type="molecule type" value="Genomic_DNA"/>
</dbReference>
<dbReference type="Pfam" id="PF13676">
    <property type="entry name" value="TIR_2"/>
    <property type="match status" value="1"/>
</dbReference>
<comment type="caution">
    <text evidence="2">The sequence shown here is derived from an EMBL/GenBank/DDBJ whole genome shotgun (WGS) entry which is preliminary data.</text>
</comment>
<keyword evidence="2" id="KW-0675">Receptor</keyword>